<organism evidence="2 3">
    <name type="scientific">Microbacterium murale</name>
    <dbReference type="NCBI Taxonomy" id="1081040"/>
    <lineage>
        <taxon>Bacteria</taxon>
        <taxon>Bacillati</taxon>
        <taxon>Actinomycetota</taxon>
        <taxon>Actinomycetes</taxon>
        <taxon>Micrococcales</taxon>
        <taxon>Microbacteriaceae</taxon>
        <taxon>Microbacterium</taxon>
    </lineage>
</organism>
<accession>A0ABQ1RK41</accession>
<evidence type="ECO:0000256" key="1">
    <source>
        <dbReference type="SAM" id="MobiDB-lite"/>
    </source>
</evidence>
<dbReference type="RefSeq" id="WP_188435651.1">
    <property type="nucleotide sequence ID" value="NZ_BMCM01000001.1"/>
</dbReference>
<reference evidence="3" key="1">
    <citation type="journal article" date="2019" name="Int. J. Syst. Evol. Microbiol.">
        <title>The Global Catalogue of Microorganisms (GCM) 10K type strain sequencing project: providing services to taxonomists for standard genome sequencing and annotation.</title>
        <authorList>
            <consortium name="The Broad Institute Genomics Platform"/>
            <consortium name="The Broad Institute Genome Sequencing Center for Infectious Disease"/>
            <person name="Wu L."/>
            <person name="Ma J."/>
        </authorList>
    </citation>
    <scope>NUCLEOTIDE SEQUENCE [LARGE SCALE GENOMIC DNA]</scope>
    <source>
        <strain evidence="3">CCM 7640</strain>
    </source>
</reference>
<proteinExistence type="predicted"/>
<gene>
    <name evidence="2" type="ORF">GCM10007269_12560</name>
</gene>
<evidence type="ECO:0000313" key="3">
    <source>
        <dbReference type="Proteomes" id="UP000629365"/>
    </source>
</evidence>
<protein>
    <submittedName>
        <fullName evidence="2">Uncharacterized protein</fullName>
    </submittedName>
</protein>
<feature type="compositionally biased region" description="Basic and acidic residues" evidence="1">
    <location>
        <begin position="67"/>
        <end position="82"/>
    </location>
</feature>
<dbReference type="Proteomes" id="UP000629365">
    <property type="component" value="Unassembled WGS sequence"/>
</dbReference>
<feature type="region of interest" description="Disordered" evidence="1">
    <location>
        <begin position="62"/>
        <end position="82"/>
    </location>
</feature>
<keyword evidence="3" id="KW-1185">Reference proteome</keyword>
<comment type="caution">
    <text evidence="2">The sequence shown here is derived from an EMBL/GenBank/DDBJ whole genome shotgun (WGS) entry which is preliminary data.</text>
</comment>
<sequence length="82" mass="9267">MFEHPSYIYSSIVVEQERVDRANELRRIIAENPARIVPRAHPVIDRLRDWFGGRQADAAVSAAASDGSRRICEENARPAHAQ</sequence>
<dbReference type="EMBL" id="BMCM01000001">
    <property type="protein sequence ID" value="GGD70844.1"/>
    <property type="molecule type" value="Genomic_DNA"/>
</dbReference>
<name>A0ABQ1RK41_9MICO</name>
<evidence type="ECO:0000313" key="2">
    <source>
        <dbReference type="EMBL" id="GGD70844.1"/>
    </source>
</evidence>